<dbReference type="InterPro" id="IPR051016">
    <property type="entry name" value="Diverse_Substrate_AcTransf"/>
</dbReference>
<dbReference type="Pfam" id="PF00583">
    <property type="entry name" value="Acetyltransf_1"/>
    <property type="match status" value="1"/>
</dbReference>
<keyword evidence="2" id="KW-0012">Acyltransferase</keyword>
<dbReference type="InterPro" id="IPR000182">
    <property type="entry name" value="GNAT_dom"/>
</dbReference>
<reference evidence="4 5" key="1">
    <citation type="submission" date="2024-04" db="EMBL/GenBank/DDBJ databases">
        <title>Okeanomitos corallinicola gen. &amp; sp. nov. (Nostocales, Cyanobacteria), a new toxic marine heterocyst-forming cyanobacterium from a coral reef.</title>
        <authorList>
            <person name="Li H."/>
            <person name="Li R."/>
            <person name="Kang J."/>
            <person name="Hii K.S."/>
            <person name="Mohamed H.F."/>
            <person name="Xu X."/>
            <person name="Luo Z."/>
        </authorList>
    </citation>
    <scope>NUCLEOTIDE SEQUENCE [LARGE SCALE GENOMIC DNA]</scope>
    <source>
        <strain evidence="4 5">TIOX110</strain>
    </source>
</reference>
<evidence type="ECO:0000313" key="5">
    <source>
        <dbReference type="Proteomes" id="UP001483337"/>
    </source>
</evidence>
<dbReference type="CDD" id="cd04301">
    <property type="entry name" value="NAT_SF"/>
    <property type="match status" value="1"/>
</dbReference>
<feature type="domain" description="N-acetyltransferase" evidence="3">
    <location>
        <begin position="6"/>
        <end position="162"/>
    </location>
</feature>
<keyword evidence="5" id="KW-1185">Reference proteome</keyword>
<sequence length="162" mass="18046">MISHSIEIRPVIPDDIPILFELIIALAEHEKLSHKVTGTYEQLHKSLFSSHPDAQAIIACINGVPTGFALYCFNFSVYLMKPGLYLEALFVKPEYRRQGVASKMFCYLAKMANDQGCGRLELSVLNGNESAIAFYKKQGATFLHDWRTCRLAGEALAAFSAN</sequence>
<gene>
    <name evidence="4" type="ORF">WJM97_10045</name>
</gene>
<dbReference type="Proteomes" id="UP001483337">
    <property type="component" value="Chromosome"/>
</dbReference>
<proteinExistence type="predicted"/>
<dbReference type="PROSITE" id="PS51186">
    <property type="entry name" value="GNAT"/>
    <property type="match status" value="1"/>
</dbReference>
<dbReference type="InterPro" id="IPR016181">
    <property type="entry name" value="Acyl_CoA_acyltransferase"/>
</dbReference>
<evidence type="ECO:0000259" key="3">
    <source>
        <dbReference type="PROSITE" id="PS51186"/>
    </source>
</evidence>
<dbReference type="Gene3D" id="3.40.630.30">
    <property type="match status" value="1"/>
</dbReference>
<dbReference type="PANTHER" id="PTHR10545:SF29">
    <property type="entry name" value="GH14572P-RELATED"/>
    <property type="match status" value="1"/>
</dbReference>
<dbReference type="EMBL" id="CP150886">
    <property type="protein sequence ID" value="WZB89999.1"/>
    <property type="molecule type" value="Genomic_DNA"/>
</dbReference>
<evidence type="ECO:0000256" key="2">
    <source>
        <dbReference type="ARBA" id="ARBA00023315"/>
    </source>
</evidence>
<organism evidence="4 5">
    <name type="scientific">Okeanomitos corallinicola TIOX110</name>
    <dbReference type="NCBI Taxonomy" id="3133117"/>
    <lineage>
        <taxon>Bacteria</taxon>
        <taxon>Bacillati</taxon>
        <taxon>Cyanobacteriota</taxon>
        <taxon>Cyanophyceae</taxon>
        <taxon>Nostocales</taxon>
        <taxon>Aphanizomenonaceae</taxon>
        <taxon>Okeanomitos</taxon>
    </lineage>
</organism>
<dbReference type="PANTHER" id="PTHR10545">
    <property type="entry name" value="DIAMINE N-ACETYLTRANSFERASE"/>
    <property type="match status" value="1"/>
</dbReference>
<evidence type="ECO:0000313" key="4">
    <source>
        <dbReference type="EMBL" id="WZB89999.1"/>
    </source>
</evidence>
<protein>
    <submittedName>
        <fullName evidence="4">GNAT family N-acetyltransferase</fullName>
    </submittedName>
</protein>
<evidence type="ECO:0000256" key="1">
    <source>
        <dbReference type="ARBA" id="ARBA00022679"/>
    </source>
</evidence>
<accession>A0ABZ2UXF3</accession>
<name>A0ABZ2UXF3_9CYAN</name>
<dbReference type="RefSeq" id="WP_353932895.1">
    <property type="nucleotide sequence ID" value="NZ_CP150886.1"/>
</dbReference>
<dbReference type="SUPFAM" id="SSF55729">
    <property type="entry name" value="Acyl-CoA N-acyltransferases (Nat)"/>
    <property type="match status" value="1"/>
</dbReference>
<keyword evidence="1" id="KW-0808">Transferase</keyword>